<evidence type="ECO:0000259" key="5">
    <source>
        <dbReference type="Pfam" id="PF00389"/>
    </source>
</evidence>
<feature type="domain" description="D-isomer specific 2-hydroxyacid dehydrogenase NAD-binding" evidence="6">
    <location>
        <begin position="110"/>
        <end position="296"/>
    </location>
</feature>
<dbReference type="PATRIC" id="fig|316.101.peg.69"/>
<dbReference type="SUPFAM" id="SSF51735">
    <property type="entry name" value="NAD(P)-binding Rossmann-fold domains"/>
    <property type="match status" value="1"/>
</dbReference>
<sequence length="333" mass="36563">MRIAVFSTKPYDRRFLDQANQAHGHELVYFDPQLTVETAPLAAGFRGICAFVNDRLDREVLQVLRASGTELIALRSAGFNNVDLVEAERLGMTVARVPAYSPHAVAEHAVALLLSLNRMTHRAYNRVREGNFALDGLLGFDLYGKTVGVVGTGKIGLVFAEIMHGFGCKVLASDPFPDAQAKAFVHYVPLDTLLVEADIVSLHCPLTPETHHLIDARAIVRMKDGVVLINTGRGRVVDTKAVIDALKSGKIGRLGLDVYEEEEQLFFQDLSQRVISDDLFMRLTTFPNVLITGHQAFFTAEALGNIAETTLSNICAFESGTGELRRVTADKRV</sequence>
<dbReference type="InterPro" id="IPR058205">
    <property type="entry name" value="D-LDH-like"/>
</dbReference>
<dbReference type="SUPFAM" id="SSF52283">
    <property type="entry name" value="Formate/glycerate dehydrogenase catalytic domain-like"/>
    <property type="match status" value="1"/>
</dbReference>
<organism evidence="7 8">
    <name type="scientific">Stutzerimonas stutzeri</name>
    <name type="common">Pseudomonas stutzeri</name>
    <dbReference type="NCBI Taxonomy" id="316"/>
    <lineage>
        <taxon>Bacteria</taxon>
        <taxon>Pseudomonadati</taxon>
        <taxon>Pseudomonadota</taxon>
        <taxon>Gammaproteobacteria</taxon>
        <taxon>Pseudomonadales</taxon>
        <taxon>Pseudomonadaceae</taxon>
        <taxon>Stutzerimonas</taxon>
    </lineage>
</organism>
<dbReference type="OrthoDB" id="9805416at2"/>
<dbReference type="PROSITE" id="PS00670">
    <property type="entry name" value="D_2_HYDROXYACID_DH_2"/>
    <property type="match status" value="1"/>
</dbReference>
<accession>A0A0D9AIQ3</accession>
<feature type="domain" description="D-isomer specific 2-hydroxyacid dehydrogenase catalytic" evidence="5">
    <location>
        <begin position="3"/>
        <end position="322"/>
    </location>
</feature>
<dbReference type="InterPro" id="IPR029753">
    <property type="entry name" value="D-isomer_DH_CS"/>
</dbReference>
<keyword evidence="2 4" id="KW-0560">Oxidoreductase</keyword>
<evidence type="ECO:0000313" key="7">
    <source>
        <dbReference type="EMBL" id="KJH80915.1"/>
    </source>
</evidence>
<dbReference type="GO" id="GO:0051287">
    <property type="term" value="F:NAD binding"/>
    <property type="evidence" value="ECO:0007669"/>
    <property type="project" value="InterPro"/>
</dbReference>
<dbReference type="AlphaFoldDB" id="A0A0D9AIQ3"/>
<evidence type="ECO:0000256" key="2">
    <source>
        <dbReference type="ARBA" id="ARBA00023002"/>
    </source>
</evidence>
<dbReference type="Gene3D" id="3.40.50.720">
    <property type="entry name" value="NAD(P)-binding Rossmann-like Domain"/>
    <property type="match status" value="2"/>
</dbReference>
<dbReference type="PANTHER" id="PTHR43026:SF1">
    <property type="entry name" value="2-HYDROXYACID DEHYDROGENASE HOMOLOG 1-RELATED"/>
    <property type="match status" value="1"/>
</dbReference>
<evidence type="ECO:0000256" key="1">
    <source>
        <dbReference type="ARBA" id="ARBA00005854"/>
    </source>
</evidence>
<evidence type="ECO:0000313" key="8">
    <source>
        <dbReference type="Proteomes" id="UP000032487"/>
    </source>
</evidence>
<protein>
    <submittedName>
        <fullName evidence="7">2-hydroxyacid dehydrogenase</fullName>
    </submittedName>
</protein>
<keyword evidence="3" id="KW-0520">NAD</keyword>
<comment type="similarity">
    <text evidence="1 4">Belongs to the D-isomer specific 2-hydroxyacid dehydrogenase family.</text>
</comment>
<gene>
    <name evidence="7" type="ORF">UF78_13825</name>
</gene>
<dbReference type="InterPro" id="IPR036291">
    <property type="entry name" value="NAD(P)-bd_dom_sf"/>
</dbReference>
<dbReference type="InterPro" id="IPR006140">
    <property type="entry name" value="D-isomer_DH_NAD-bd"/>
</dbReference>
<dbReference type="GO" id="GO:0008720">
    <property type="term" value="F:D-lactate dehydrogenase (NAD+) activity"/>
    <property type="evidence" value="ECO:0007669"/>
    <property type="project" value="TreeGrafter"/>
</dbReference>
<dbReference type="Proteomes" id="UP000032487">
    <property type="component" value="Unassembled WGS sequence"/>
</dbReference>
<dbReference type="CDD" id="cd12183">
    <property type="entry name" value="LDH_like_2"/>
    <property type="match status" value="1"/>
</dbReference>
<reference evidence="7 8" key="1">
    <citation type="submission" date="2015-02" db="EMBL/GenBank/DDBJ databases">
        <title>Draft genome sequence of Pseudomonas stutzeri NT0128 isolated from wheat (Triticum turgidum) rhizosphere.</title>
        <authorList>
            <person name="Tovi N."/>
            <person name="Frenk S."/>
            <person name="Hadar Y."/>
            <person name="Minz D."/>
        </authorList>
    </citation>
    <scope>NUCLEOTIDE SEQUENCE [LARGE SCALE GENOMIC DNA]</scope>
    <source>
        <strain evidence="7 8">NT0128</strain>
    </source>
</reference>
<dbReference type="RefSeq" id="WP_045162798.1">
    <property type="nucleotide sequence ID" value="NZ_JYHV01000025.1"/>
</dbReference>
<name>A0A0D9AIQ3_STUST</name>
<evidence type="ECO:0000256" key="3">
    <source>
        <dbReference type="ARBA" id="ARBA00023027"/>
    </source>
</evidence>
<evidence type="ECO:0000259" key="6">
    <source>
        <dbReference type="Pfam" id="PF02826"/>
    </source>
</evidence>
<dbReference type="Pfam" id="PF02826">
    <property type="entry name" value="2-Hacid_dh_C"/>
    <property type="match status" value="1"/>
</dbReference>
<proteinExistence type="inferred from homology"/>
<dbReference type="PANTHER" id="PTHR43026">
    <property type="entry name" value="2-HYDROXYACID DEHYDROGENASE HOMOLOG 1-RELATED"/>
    <property type="match status" value="1"/>
</dbReference>
<evidence type="ECO:0000256" key="4">
    <source>
        <dbReference type="RuleBase" id="RU003719"/>
    </source>
</evidence>
<dbReference type="InterPro" id="IPR006139">
    <property type="entry name" value="D-isomer_2_OHA_DH_cat_dom"/>
</dbReference>
<dbReference type="Pfam" id="PF00389">
    <property type="entry name" value="2-Hacid_dh"/>
    <property type="match status" value="1"/>
</dbReference>
<dbReference type="PROSITE" id="PS00671">
    <property type="entry name" value="D_2_HYDROXYACID_DH_3"/>
    <property type="match status" value="1"/>
</dbReference>
<dbReference type="EMBL" id="JYHV01000025">
    <property type="protein sequence ID" value="KJH80915.1"/>
    <property type="molecule type" value="Genomic_DNA"/>
</dbReference>
<comment type="caution">
    <text evidence="7">The sequence shown here is derived from an EMBL/GenBank/DDBJ whole genome shotgun (WGS) entry which is preliminary data.</text>
</comment>